<comment type="caution">
    <text evidence="2">The sequence shown here is derived from an EMBL/GenBank/DDBJ whole genome shotgun (WGS) entry which is preliminary data.</text>
</comment>
<dbReference type="GO" id="GO:0005524">
    <property type="term" value="F:ATP binding"/>
    <property type="evidence" value="ECO:0007669"/>
    <property type="project" value="InterPro"/>
</dbReference>
<name>A0A644ZYI7_9ZZZZ</name>
<evidence type="ECO:0000259" key="1">
    <source>
        <dbReference type="PROSITE" id="PS50893"/>
    </source>
</evidence>
<feature type="domain" description="ABC transporter" evidence="1">
    <location>
        <begin position="27"/>
        <end position="260"/>
    </location>
</feature>
<dbReference type="PROSITE" id="PS50893">
    <property type="entry name" value="ABC_TRANSPORTER_2"/>
    <property type="match status" value="1"/>
</dbReference>
<organism evidence="2">
    <name type="scientific">bioreactor metagenome</name>
    <dbReference type="NCBI Taxonomy" id="1076179"/>
    <lineage>
        <taxon>unclassified sequences</taxon>
        <taxon>metagenomes</taxon>
        <taxon>ecological metagenomes</taxon>
    </lineage>
</organism>
<evidence type="ECO:0000313" key="2">
    <source>
        <dbReference type="EMBL" id="MPM45817.1"/>
    </source>
</evidence>
<dbReference type="SUPFAM" id="SSF52540">
    <property type="entry name" value="P-loop containing nucleoside triphosphate hydrolases"/>
    <property type="match status" value="1"/>
</dbReference>
<accession>A0A644ZYI7</accession>
<reference evidence="2" key="1">
    <citation type="submission" date="2019-08" db="EMBL/GenBank/DDBJ databases">
        <authorList>
            <person name="Kucharzyk K."/>
            <person name="Murdoch R.W."/>
            <person name="Higgins S."/>
            <person name="Loffler F."/>
        </authorList>
    </citation>
    <scope>NUCLEOTIDE SEQUENCE</scope>
</reference>
<protein>
    <recommendedName>
        <fullName evidence="1">ABC transporter domain-containing protein</fullName>
    </recommendedName>
</protein>
<dbReference type="EMBL" id="VSSQ01011027">
    <property type="protein sequence ID" value="MPM45817.1"/>
    <property type="molecule type" value="Genomic_DNA"/>
</dbReference>
<proteinExistence type="predicted"/>
<dbReference type="AlphaFoldDB" id="A0A644ZYI7"/>
<dbReference type="Gene3D" id="3.40.50.300">
    <property type="entry name" value="P-loop containing nucleotide triphosphate hydrolases"/>
    <property type="match status" value="1"/>
</dbReference>
<dbReference type="Pfam" id="PF00005">
    <property type="entry name" value="ABC_tran"/>
    <property type="match status" value="1"/>
</dbReference>
<sequence length="281" mass="30042">MRWHLGGSVDNSGKVRVPAIPDGEPVLSARSLMASGPEGTVFGPVDLDLYPGELCIVTGDEGSGKSAFLLTLSGRFRGATGDLTICGIDALARPYEAIQNTAVARLGNYVLPEDRLTVTESISERAYLDGISLAEAERRAAQMEEILGFRIERGAEIEQLDPVTRIVGATALVALRPARVIVVDDVDAAVPHADQVAMYQYLIKLAQFNGAAIVCTAINGDTVPKGVLRVRLASRRRSYVHAYTDHEPAEMTVVDTDPVISADPLLDTDTGTVIVTRTGEN</sequence>
<dbReference type="GO" id="GO:0016887">
    <property type="term" value="F:ATP hydrolysis activity"/>
    <property type="evidence" value="ECO:0007669"/>
    <property type="project" value="InterPro"/>
</dbReference>
<gene>
    <name evidence="2" type="ORF">SDC9_92509</name>
</gene>
<dbReference type="InterPro" id="IPR003439">
    <property type="entry name" value="ABC_transporter-like_ATP-bd"/>
</dbReference>
<dbReference type="InterPro" id="IPR027417">
    <property type="entry name" value="P-loop_NTPase"/>
</dbReference>